<gene>
    <name evidence="2" type="ORF">Tci_575296</name>
</gene>
<dbReference type="AlphaFoldDB" id="A0A699J127"/>
<dbReference type="EMBL" id="BKCJ010358695">
    <property type="protein sequence ID" value="GFA03324.1"/>
    <property type="molecule type" value="Genomic_DNA"/>
</dbReference>
<sequence>MILSLVPIQEAGRMSILSKEWRFISILTYYHDRPKGSSIRFTNQHSQESSSRSGCSSSCCRTGGFDYCEDLSIGGRLTLLKLVLDTSDRKITWAAWDKVLASKKNEGLGVSSFFALNRALLLNGFGVLFLKMVLFGVGLFKLCMRKALIFGHIAKSVLGMVLTRGSGLIVGLESLLFIYNSLVCLLWNTIKLTELQSKLDLISLSHSRDRWFCDLMGDGEFQVEE</sequence>
<evidence type="ECO:0008006" key="3">
    <source>
        <dbReference type="Google" id="ProtNLM"/>
    </source>
</evidence>
<keyword evidence="1" id="KW-0472">Membrane</keyword>
<keyword evidence="1" id="KW-0812">Transmembrane</keyword>
<feature type="non-terminal residue" evidence="2">
    <location>
        <position position="225"/>
    </location>
</feature>
<accession>A0A699J127</accession>
<feature type="transmembrane region" description="Helical" evidence="1">
    <location>
        <begin position="120"/>
        <end position="140"/>
    </location>
</feature>
<keyword evidence="1" id="KW-1133">Transmembrane helix</keyword>
<reference evidence="2" key="1">
    <citation type="journal article" date="2019" name="Sci. Rep.">
        <title>Draft genome of Tanacetum cinerariifolium, the natural source of mosquito coil.</title>
        <authorList>
            <person name="Yamashiro T."/>
            <person name="Shiraishi A."/>
            <person name="Satake H."/>
            <person name="Nakayama K."/>
        </authorList>
    </citation>
    <scope>NUCLEOTIDE SEQUENCE</scope>
</reference>
<feature type="transmembrane region" description="Helical" evidence="1">
    <location>
        <begin position="169"/>
        <end position="190"/>
    </location>
</feature>
<organism evidence="2">
    <name type="scientific">Tanacetum cinerariifolium</name>
    <name type="common">Dalmatian daisy</name>
    <name type="synonym">Chrysanthemum cinerariifolium</name>
    <dbReference type="NCBI Taxonomy" id="118510"/>
    <lineage>
        <taxon>Eukaryota</taxon>
        <taxon>Viridiplantae</taxon>
        <taxon>Streptophyta</taxon>
        <taxon>Embryophyta</taxon>
        <taxon>Tracheophyta</taxon>
        <taxon>Spermatophyta</taxon>
        <taxon>Magnoliopsida</taxon>
        <taxon>eudicotyledons</taxon>
        <taxon>Gunneridae</taxon>
        <taxon>Pentapetalae</taxon>
        <taxon>asterids</taxon>
        <taxon>campanulids</taxon>
        <taxon>Asterales</taxon>
        <taxon>Asteraceae</taxon>
        <taxon>Asteroideae</taxon>
        <taxon>Anthemideae</taxon>
        <taxon>Anthemidinae</taxon>
        <taxon>Tanacetum</taxon>
    </lineage>
</organism>
<evidence type="ECO:0000256" key="1">
    <source>
        <dbReference type="SAM" id="Phobius"/>
    </source>
</evidence>
<name>A0A699J127_TANCI</name>
<protein>
    <recommendedName>
        <fullName evidence="3">RNA-directed DNA polymerase, eukaryota, reverse transcriptase zinc-binding domain protein</fullName>
    </recommendedName>
</protein>
<proteinExistence type="predicted"/>
<evidence type="ECO:0000313" key="2">
    <source>
        <dbReference type="EMBL" id="GFA03324.1"/>
    </source>
</evidence>
<comment type="caution">
    <text evidence="2">The sequence shown here is derived from an EMBL/GenBank/DDBJ whole genome shotgun (WGS) entry which is preliminary data.</text>
</comment>